<comment type="caution">
    <text evidence="2">The sequence shown here is derived from an EMBL/GenBank/DDBJ whole genome shotgun (WGS) entry which is preliminary data.</text>
</comment>
<accession>A0A9W8LS30</accession>
<feature type="non-terminal residue" evidence="2">
    <location>
        <position position="189"/>
    </location>
</feature>
<dbReference type="Proteomes" id="UP001140094">
    <property type="component" value="Unassembled WGS sequence"/>
</dbReference>
<feature type="signal peptide" evidence="1">
    <location>
        <begin position="1"/>
        <end position="27"/>
    </location>
</feature>
<keyword evidence="3" id="KW-1185">Reference proteome</keyword>
<dbReference type="AlphaFoldDB" id="A0A9W8LS30"/>
<keyword evidence="1" id="KW-0732">Signal</keyword>
<proteinExistence type="predicted"/>
<sequence length="189" mass="20703">MTQQFDRRPRRWSSSALLLLVVLYSLAFDMALGADDQPTTINPLGITFDYKLAWVDVEESSFGVSLQATAQPTYTKDADWSLLIRFVRDAEANITAISSGWGLGIYDYASWAILPGKDPFGVLRFTVRSSGQMSVENTVVKLAEPATLVLVPKSEPSADSKGYTLIKGRDYTINNGVNLAELPKAAFGD</sequence>
<evidence type="ECO:0000313" key="2">
    <source>
        <dbReference type="EMBL" id="KAJ2797381.1"/>
    </source>
</evidence>
<evidence type="ECO:0000313" key="3">
    <source>
        <dbReference type="Proteomes" id="UP001140094"/>
    </source>
</evidence>
<organism evidence="2 3">
    <name type="scientific">Coemansia guatemalensis</name>
    <dbReference type="NCBI Taxonomy" id="2761395"/>
    <lineage>
        <taxon>Eukaryota</taxon>
        <taxon>Fungi</taxon>
        <taxon>Fungi incertae sedis</taxon>
        <taxon>Zoopagomycota</taxon>
        <taxon>Kickxellomycotina</taxon>
        <taxon>Kickxellomycetes</taxon>
        <taxon>Kickxellales</taxon>
        <taxon>Kickxellaceae</taxon>
        <taxon>Coemansia</taxon>
    </lineage>
</organism>
<evidence type="ECO:0000256" key="1">
    <source>
        <dbReference type="SAM" id="SignalP"/>
    </source>
</evidence>
<name>A0A9W8LS30_9FUNG</name>
<dbReference type="EMBL" id="JANBUO010001644">
    <property type="protein sequence ID" value="KAJ2797381.1"/>
    <property type="molecule type" value="Genomic_DNA"/>
</dbReference>
<reference evidence="2" key="1">
    <citation type="submission" date="2022-07" db="EMBL/GenBank/DDBJ databases">
        <title>Phylogenomic reconstructions and comparative analyses of Kickxellomycotina fungi.</title>
        <authorList>
            <person name="Reynolds N.K."/>
            <person name="Stajich J.E."/>
            <person name="Barry K."/>
            <person name="Grigoriev I.V."/>
            <person name="Crous P."/>
            <person name="Smith M.E."/>
        </authorList>
    </citation>
    <scope>NUCLEOTIDE SEQUENCE</scope>
    <source>
        <strain evidence="2">NRRL 1565</strain>
    </source>
</reference>
<gene>
    <name evidence="2" type="ORF">H4R20_005206</name>
</gene>
<evidence type="ECO:0008006" key="4">
    <source>
        <dbReference type="Google" id="ProtNLM"/>
    </source>
</evidence>
<protein>
    <recommendedName>
        <fullName evidence="4">Cohesin domain-containing protein</fullName>
    </recommendedName>
</protein>
<dbReference type="OrthoDB" id="5589170at2759"/>
<feature type="chain" id="PRO_5040728921" description="Cohesin domain-containing protein" evidence="1">
    <location>
        <begin position="28"/>
        <end position="189"/>
    </location>
</feature>